<evidence type="ECO:0000256" key="1">
    <source>
        <dbReference type="ARBA" id="ARBA00008056"/>
    </source>
</evidence>
<keyword evidence="2" id="KW-0408">Iron</keyword>
<dbReference type="InterPro" id="IPR026992">
    <property type="entry name" value="DIOX_N"/>
</dbReference>
<organism evidence="4 5">
    <name type="scientific">Penicillium hordei</name>
    <dbReference type="NCBI Taxonomy" id="40994"/>
    <lineage>
        <taxon>Eukaryota</taxon>
        <taxon>Fungi</taxon>
        <taxon>Dikarya</taxon>
        <taxon>Ascomycota</taxon>
        <taxon>Pezizomycotina</taxon>
        <taxon>Eurotiomycetes</taxon>
        <taxon>Eurotiomycetidae</taxon>
        <taxon>Eurotiales</taxon>
        <taxon>Aspergillaceae</taxon>
        <taxon>Penicillium</taxon>
    </lineage>
</organism>
<dbReference type="InterPro" id="IPR044861">
    <property type="entry name" value="IPNS-like_FE2OG_OXY"/>
</dbReference>
<dbReference type="SUPFAM" id="SSF51197">
    <property type="entry name" value="Clavaminate synthase-like"/>
    <property type="match status" value="1"/>
</dbReference>
<accession>A0AAD6GYA9</accession>
<dbReference type="Pfam" id="PF03171">
    <property type="entry name" value="2OG-FeII_Oxy"/>
    <property type="match status" value="1"/>
</dbReference>
<dbReference type="GO" id="GO:0016491">
    <property type="term" value="F:oxidoreductase activity"/>
    <property type="evidence" value="ECO:0007669"/>
    <property type="project" value="UniProtKB-KW"/>
</dbReference>
<comment type="similarity">
    <text evidence="1 2">Belongs to the iron/ascorbate-dependent oxidoreductase family.</text>
</comment>
<dbReference type="Pfam" id="PF14226">
    <property type="entry name" value="DIOX_N"/>
    <property type="match status" value="1"/>
</dbReference>
<dbReference type="GO" id="GO:0046872">
    <property type="term" value="F:metal ion binding"/>
    <property type="evidence" value="ECO:0007669"/>
    <property type="project" value="UniProtKB-KW"/>
</dbReference>
<dbReference type="RefSeq" id="XP_056750416.1">
    <property type="nucleotide sequence ID" value="XM_056901748.1"/>
</dbReference>
<name>A0AAD6GYA9_9EURO</name>
<dbReference type="Proteomes" id="UP001213799">
    <property type="component" value="Unassembled WGS sequence"/>
</dbReference>
<evidence type="ECO:0000313" key="5">
    <source>
        <dbReference type="Proteomes" id="UP001213799"/>
    </source>
</evidence>
<evidence type="ECO:0000259" key="3">
    <source>
        <dbReference type="PROSITE" id="PS51471"/>
    </source>
</evidence>
<sequence>MTISAETIPTVDLSPWLNPDASQEAKDTVVKAVSNACSTYGFFNLVGHGIPEKAQNKIFECSKEFFDLPLNEKMKVSVDKSLGKSYRGYEPSRIQTHQEGLLPDTKEVSLPNYLRREDKASVNTHKLYCFITGAETPADHPDVGKFSTGPNLWPGTLPYEDFRQPVMEYRARMLELVGILIKILGQGLPKAWGYSPDVLNGILINPSIPMRLLHYAPETNIDPRQFGVGDHTDFGCVSILLQQANTKGLEVWYPSTKTWIPVPVVENAFVINMGDTMHRWTGGHYRSARHRVLISGNRRYSVAFFLNGNLNLKIKPLDGSGEEASVGEHINSRLAHTLGNNATYLK</sequence>
<dbReference type="PANTHER" id="PTHR47990">
    <property type="entry name" value="2-OXOGLUTARATE (2OG) AND FE(II)-DEPENDENT OXYGENASE SUPERFAMILY PROTEIN-RELATED"/>
    <property type="match status" value="1"/>
</dbReference>
<reference evidence="4" key="2">
    <citation type="submission" date="2023-01" db="EMBL/GenBank/DDBJ databases">
        <authorList>
            <person name="Petersen C."/>
        </authorList>
    </citation>
    <scope>NUCLEOTIDE SEQUENCE</scope>
    <source>
        <strain evidence="4">IBT 12815</strain>
    </source>
</reference>
<dbReference type="GeneID" id="81591990"/>
<keyword evidence="2" id="KW-0479">Metal-binding</keyword>
<feature type="domain" description="Fe2OG dioxygenase" evidence="3">
    <location>
        <begin position="206"/>
        <end position="308"/>
    </location>
</feature>
<dbReference type="InterPro" id="IPR050231">
    <property type="entry name" value="Iron_ascorbate_oxido_reductase"/>
</dbReference>
<reference evidence="4" key="1">
    <citation type="journal article" date="2023" name="IMA Fungus">
        <title>Comparative genomic study of the Penicillium genus elucidates a diverse pangenome and 15 lateral gene transfer events.</title>
        <authorList>
            <person name="Petersen C."/>
            <person name="Sorensen T."/>
            <person name="Nielsen M.R."/>
            <person name="Sondergaard T.E."/>
            <person name="Sorensen J.L."/>
            <person name="Fitzpatrick D.A."/>
            <person name="Frisvad J.C."/>
            <person name="Nielsen K.L."/>
        </authorList>
    </citation>
    <scope>NUCLEOTIDE SEQUENCE</scope>
    <source>
        <strain evidence="4">IBT 12815</strain>
    </source>
</reference>
<dbReference type="InterPro" id="IPR005123">
    <property type="entry name" value="Oxoglu/Fe-dep_dioxygenase_dom"/>
</dbReference>
<evidence type="ECO:0000256" key="2">
    <source>
        <dbReference type="RuleBase" id="RU003682"/>
    </source>
</evidence>
<dbReference type="InterPro" id="IPR027443">
    <property type="entry name" value="IPNS-like_sf"/>
</dbReference>
<protein>
    <recommendedName>
        <fullName evidence="3">Fe2OG dioxygenase domain-containing protein</fullName>
    </recommendedName>
</protein>
<keyword evidence="5" id="KW-1185">Reference proteome</keyword>
<comment type="caution">
    <text evidence="4">The sequence shown here is derived from an EMBL/GenBank/DDBJ whole genome shotgun (WGS) entry which is preliminary data.</text>
</comment>
<proteinExistence type="inferred from homology"/>
<dbReference type="EMBL" id="JAQJAE010000005">
    <property type="protein sequence ID" value="KAJ5593790.1"/>
    <property type="molecule type" value="Genomic_DNA"/>
</dbReference>
<evidence type="ECO:0000313" key="4">
    <source>
        <dbReference type="EMBL" id="KAJ5593790.1"/>
    </source>
</evidence>
<dbReference type="AlphaFoldDB" id="A0AAD6GYA9"/>
<dbReference type="PRINTS" id="PR00682">
    <property type="entry name" value="IPNSYNTHASE"/>
</dbReference>
<dbReference type="PROSITE" id="PS51471">
    <property type="entry name" value="FE2OG_OXY"/>
    <property type="match status" value="1"/>
</dbReference>
<dbReference type="GO" id="GO:0044283">
    <property type="term" value="P:small molecule biosynthetic process"/>
    <property type="evidence" value="ECO:0007669"/>
    <property type="project" value="UniProtKB-ARBA"/>
</dbReference>
<keyword evidence="2" id="KW-0560">Oxidoreductase</keyword>
<gene>
    <name evidence="4" type="ORF">N7537_010694</name>
</gene>
<dbReference type="Gene3D" id="2.60.120.330">
    <property type="entry name" value="B-lactam Antibiotic, Isopenicillin N Synthase, Chain"/>
    <property type="match status" value="1"/>
</dbReference>